<organism evidence="2 3">
    <name type="scientific">Paenibacillus woosongensis</name>
    <dbReference type="NCBI Taxonomy" id="307580"/>
    <lineage>
        <taxon>Bacteria</taxon>
        <taxon>Bacillati</taxon>
        <taxon>Bacillota</taxon>
        <taxon>Bacilli</taxon>
        <taxon>Bacillales</taxon>
        <taxon>Paenibacillaceae</taxon>
        <taxon>Paenibacillus</taxon>
    </lineage>
</organism>
<reference evidence="2" key="1">
    <citation type="submission" date="2023-05" db="EMBL/GenBank/DDBJ databases">
        <title>Comparative genomics of Bacillaceae isolates and their secondary metabolite potential.</title>
        <authorList>
            <person name="Song L."/>
            <person name="Nielsen L.J."/>
            <person name="Mohite O."/>
            <person name="Xu X."/>
            <person name="Weber T."/>
            <person name="Kovacs A.T."/>
        </authorList>
    </citation>
    <scope>NUCLEOTIDE SEQUENCE</scope>
    <source>
        <strain evidence="2">B2_4</strain>
    </source>
</reference>
<feature type="transmembrane region" description="Helical" evidence="1">
    <location>
        <begin position="20"/>
        <end position="42"/>
    </location>
</feature>
<evidence type="ECO:0000256" key="1">
    <source>
        <dbReference type="SAM" id="Phobius"/>
    </source>
</evidence>
<accession>A0AA95I6C7</accession>
<evidence type="ECO:0000313" key="2">
    <source>
        <dbReference type="EMBL" id="WHX49861.1"/>
    </source>
</evidence>
<dbReference type="Proteomes" id="UP001177943">
    <property type="component" value="Chromosome"/>
</dbReference>
<protein>
    <submittedName>
        <fullName evidence="2">Uncharacterized protein</fullName>
    </submittedName>
</protein>
<evidence type="ECO:0000313" key="3">
    <source>
        <dbReference type="Proteomes" id="UP001177943"/>
    </source>
</evidence>
<keyword evidence="1" id="KW-0472">Membrane</keyword>
<gene>
    <name evidence="2" type="ORF">QNH46_04060</name>
</gene>
<dbReference type="EMBL" id="CP126084">
    <property type="protein sequence ID" value="WHX49861.1"/>
    <property type="molecule type" value="Genomic_DNA"/>
</dbReference>
<dbReference type="KEGG" id="pwn:QNH46_04060"/>
<proteinExistence type="predicted"/>
<keyword evidence="1" id="KW-0812">Transmembrane</keyword>
<sequence>MAMKSQSRIELIDSLRGFALLGIILVNVTFFTTSLQTISYGVDLWSGWYHELAMLLRGIVIDGKFMLIKSGRPPFMARGPFPR</sequence>
<dbReference type="RefSeq" id="WP_283927033.1">
    <property type="nucleotide sequence ID" value="NZ_CP126084.1"/>
</dbReference>
<keyword evidence="1" id="KW-1133">Transmembrane helix</keyword>
<name>A0AA95I6C7_9BACL</name>
<dbReference type="AlphaFoldDB" id="A0AA95I6C7"/>